<gene>
    <name evidence="6" type="ORF">HINF_LOCUS34055</name>
    <name evidence="5" type="ORF">HINF_LOCUS50483</name>
</gene>
<accession>A0AA86QZH8</accession>
<dbReference type="GO" id="GO:0008270">
    <property type="term" value="F:zinc ion binding"/>
    <property type="evidence" value="ECO:0007669"/>
    <property type="project" value="UniProtKB-KW"/>
</dbReference>
<dbReference type="InterPro" id="IPR035979">
    <property type="entry name" value="RBD_domain_sf"/>
</dbReference>
<reference evidence="5" key="1">
    <citation type="submission" date="2023-06" db="EMBL/GenBank/DDBJ databases">
        <authorList>
            <person name="Kurt Z."/>
        </authorList>
    </citation>
    <scope>NUCLEOTIDE SEQUENCE</scope>
</reference>
<dbReference type="EMBL" id="CAXDID020000120">
    <property type="protein sequence ID" value="CAL6031547.1"/>
    <property type="molecule type" value="Genomic_DNA"/>
</dbReference>
<keyword evidence="7" id="KW-1185">Reference proteome</keyword>
<dbReference type="InterPro" id="IPR039780">
    <property type="entry name" value="Mot2"/>
</dbReference>
<evidence type="ECO:0000259" key="3">
    <source>
        <dbReference type="PROSITE" id="PS50089"/>
    </source>
</evidence>
<organism evidence="5">
    <name type="scientific">Hexamita inflata</name>
    <dbReference type="NCBI Taxonomy" id="28002"/>
    <lineage>
        <taxon>Eukaryota</taxon>
        <taxon>Metamonada</taxon>
        <taxon>Diplomonadida</taxon>
        <taxon>Hexamitidae</taxon>
        <taxon>Hexamitinae</taxon>
        <taxon>Hexamita</taxon>
    </lineage>
</organism>
<dbReference type="PANTHER" id="PTHR12603:SF0">
    <property type="entry name" value="CCR4-NOT TRANSCRIPTION COMPLEX SUBUNIT 4"/>
    <property type="match status" value="1"/>
</dbReference>
<dbReference type="Proteomes" id="UP001642409">
    <property type="component" value="Unassembled WGS sequence"/>
</dbReference>
<feature type="domain" description="RING-type" evidence="3">
    <location>
        <begin position="6"/>
        <end position="45"/>
    </location>
</feature>
<dbReference type="GO" id="GO:0003723">
    <property type="term" value="F:RNA binding"/>
    <property type="evidence" value="ECO:0007669"/>
    <property type="project" value="UniProtKB-UniRule"/>
</dbReference>
<dbReference type="PROSITE" id="PS50102">
    <property type="entry name" value="RRM"/>
    <property type="match status" value="1"/>
</dbReference>
<dbReference type="AlphaFoldDB" id="A0AA86QZH8"/>
<evidence type="ECO:0000256" key="2">
    <source>
        <dbReference type="PROSITE-ProRule" id="PRU00176"/>
    </source>
</evidence>
<dbReference type="InterPro" id="IPR013083">
    <property type="entry name" value="Znf_RING/FYVE/PHD"/>
</dbReference>
<dbReference type="Gene3D" id="3.30.70.330">
    <property type="match status" value="1"/>
</dbReference>
<comment type="caution">
    <text evidence="5">The sequence shown here is derived from an EMBL/GenBank/DDBJ whole genome shotgun (WGS) entry which is preliminary data.</text>
</comment>
<name>A0AA86QZH8_9EUKA</name>
<dbReference type="PROSITE" id="PS50089">
    <property type="entry name" value="ZF_RING_2"/>
    <property type="match status" value="1"/>
</dbReference>
<evidence type="ECO:0000313" key="5">
    <source>
        <dbReference type="EMBL" id="CAI9962838.1"/>
    </source>
</evidence>
<dbReference type="GO" id="GO:0016567">
    <property type="term" value="P:protein ubiquitination"/>
    <property type="evidence" value="ECO:0007669"/>
    <property type="project" value="TreeGrafter"/>
</dbReference>
<dbReference type="InterPro" id="IPR001841">
    <property type="entry name" value="Znf_RING"/>
</dbReference>
<protein>
    <submittedName>
        <fullName evidence="5">Putative</fullName>
    </submittedName>
</protein>
<dbReference type="EMBL" id="CATOUU010000960">
    <property type="protein sequence ID" value="CAI9962838.1"/>
    <property type="molecule type" value="Genomic_DNA"/>
</dbReference>
<keyword evidence="1" id="KW-0863">Zinc-finger</keyword>
<dbReference type="Pfam" id="PF14570">
    <property type="entry name" value="zf-RING_4"/>
    <property type="match status" value="1"/>
</dbReference>
<sequence>MSFGECPICCDEYTSPSMLEFFPCKCGYQPCMFCIKQMKQCPHCKELYQEANFRTIPNKFYSMSESERKQQRIVNKQNLIIRGLSDDILDEQILRQYNFLGQYGTIVDMQISNRQCYVKFDTESQALDCALAINFSYFDSKLLTLTFGYQKFCTSFICGHKCHSKSCQFIHEATPLTKMFHVEDEYKQLTEATKIVCPREKENYHLQKEQTQQFPPKIQIQNQLLKLKKWNAENDFLQLLEIAHAELKD</sequence>
<keyword evidence="1" id="KW-0479">Metal-binding</keyword>
<feature type="domain" description="RRM" evidence="4">
    <location>
        <begin position="77"/>
        <end position="150"/>
    </location>
</feature>
<dbReference type="InterPro" id="IPR012677">
    <property type="entry name" value="Nucleotide-bd_a/b_plait_sf"/>
</dbReference>
<dbReference type="InterPro" id="IPR000504">
    <property type="entry name" value="RRM_dom"/>
</dbReference>
<evidence type="ECO:0000313" key="7">
    <source>
        <dbReference type="Proteomes" id="UP001642409"/>
    </source>
</evidence>
<evidence type="ECO:0000256" key="1">
    <source>
        <dbReference type="PROSITE-ProRule" id="PRU00175"/>
    </source>
</evidence>
<dbReference type="PANTHER" id="PTHR12603">
    <property type="entry name" value="CCR4-NOT TRANSCRIPTION COMPLEX RELATED"/>
    <property type="match status" value="1"/>
</dbReference>
<reference evidence="6 7" key="2">
    <citation type="submission" date="2024-07" db="EMBL/GenBank/DDBJ databases">
        <authorList>
            <person name="Akdeniz Z."/>
        </authorList>
    </citation>
    <scope>NUCLEOTIDE SEQUENCE [LARGE SCALE GENOMIC DNA]</scope>
</reference>
<keyword evidence="2" id="KW-0694">RNA-binding</keyword>
<proteinExistence type="predicted"/>
<evidence type="ECO:0000259" key="4">
    <source>
        <dbReference type="PROSITE" id="PS50102"/>
    </source>
</evidence>
<evidence type="ECO:0000313" key="6">
    <source>
        <dbReference type="EMBL" id="CAL6031547.1"/>
    </source>
</evidence>
<keyword evidence="1" id="KW-0862">Zinc</keyword>
<dbReference type="GO" id="GO:0030014">
    <property type="term" value="C:CCR4-NOT complex"/>
    <property type="evidence" value="ECO:0007669"/>
    <property type="project" value="InterPro"/>
</dbReference>
<dbReference type="SUPFAM" id="SSF54928">
    <property type="entry name" value="RNA-binding domain, RBD"/>
    <property type="match status" value="1"/>
</dbReference>
<dbReference type="SUPFAM" id="SSF57850">
    <property type="entry name" value="RING/U-box"/>
    <property type="match status" value="1"/>
</dbReference>
<dbReference type="GO" id="GO:0004842">
    <property type="term" value="F:ubiquitin-protein transferase activity"/>
    <property type="evidence" value="ECO:0007669"/>
    <property type="project" value="InterPro"/>
</dbReference>
<dbReference type="Gene3D" id="3.30.40.10">
    <property type="entry name" value="Zinc/RING finger domain, C3HC4 (zinc finger)"/>
    <property type="match status" value="1"/>
</dbReference>